<comment type="caution">
    <text evidence="2">The sequence shown here is derived from an EMBL/GenBank/DDBJ whole genome shotgun (WGS) entry which is preliminary data.</text>
</comment>
<feature type="compositionally biased region" description="Polar residues" evidence="1">
    <location>
        <begin position="209"/>
        <end position="227"/>
    </location>
</feature>
<keyword evidence="3" id="KW-1185">Reference proteome</keyword>
<proteinExistence type="predicted"/>
<evidence type="ECO:0000313" key="2">
    <source>
        <dbReference type="EMBL" id="KAK4173857.1"/>
    </source>
</evidence>
<accession>A0AAN7A672</accession>
<evidence type="ECO:0000256" key="1">
    <source>
        <dbReference type="SAM" id="MobiDB-lite"/>
    </source>
</evidence>
<dbReference type="Proteomes" id="UP001302321">
    <property type="component" value="Unassembled WGS sequence"/>
</dbReference>
<evidence type="ECO:0000313" key="3">
    <source>
        <dbReference type="Proteomes" id="UP001302321"/>
    </source>
</evidence>
<organism evidence="2 3">
    <name type="scientific">Triangularia setosa</name>
    <dbReference type="NCBI Taxonomy" id="2587417"/>
    <lineage>
        <taxon>Eukaryota</taxon>
        <taxon>Fungi</taxon>
        <taxon>Dikarya</taxon>
        <taxon>Ascomycota</taxon>
        <taxon>Pezizomycotina</taxon>
        <taxon>Sordariomycetes</taxon>
        <taxon>Sordariomycetidae</taxon>
        <taxon>Sordariales</taxon>
        <taxon>Podosporaceae</taxon>
        <taxon>Triangularia</taxon>
    </lineage>
</organism>
<reference evidence="2" key="1">
    <citation type="journal article" date="2023" name="Mol. Phylogenet. Evol.">
        <title>Genome-scale phylogeny and comparative genomics of the fungal order Sordariales.</title>
        <authorList>
            <person name="Hensen N."/>
            <person name="Bonometti L."/>
            <person name="Westerberg I."/>
            <person name="Brannstrom I.O."/>
            <person name="Guillou S."/>
            <person name="Cros-Aarteil S."/>
            <person name="Calhoun S."/>
            <person name="Haridas S."/>
            <person name="Kuo A."/>
            <person name="Mondo S."/>
            <person name="Pangilinan J."/>
            <person name="Riley R."/>
            <person name="LaButti K."/>
            <person name="Andreopoulos B."/>
            <person name="Lipzen A."/>
            <person name="Chen C."/>
            <person name="Yan M."/>
            <person name="Daum C."/>
            <person name="Ng V."/>
            <person name="Clum A."/>
            <person name="Steindorff A."/>
            <person name="Ohm R.A."/>
            <person name="Martin F."/>
            <person name="Silar P."/>
            <person name="Natvig D.O."/>
            <person name="Lalanne C."/>
            <person name="Gautier V."/>
            <person name="Ament-Velasquez S.L."/>
            <person name="Kruys A."/>
            <person name="Hutchinson M.I."/>
            <person name="Powell A.J."/>
            <person name="Barry K."/>
            <person name="Miller A.N."/>
            <person name="Grigoriev I.V."/>
            <person name="Debuchy R."/>
            <person name="Gladieux P."/>
            <person name="Hiltunen Thoren M."/>
            <person name="Johannesson H."/>
        </authorList>
    </citation>
    <scope>NUCLEOTIDE SEQUENCE</scope>
    <source>
        <strain evidence="2">CBS 892.96</strain>
    </source>
</reference>
<gene>
    <name evidence="2" type="ORF">QBC36DRAFT_313484</name>
</gene>
<feature type="region of interest" description="Disordered" evidence="1">
    <location>
        <begin position="203"/>
        <end position="227"/>
    </location>
</feature>
<reference evidence="2" key="2">
    <citation type="submission" date="2023-05" db="EMBL/GenBank/DDBJ databases">
        <authorList>
            <consortium name="Lawrence Berkeley National Laboratory"/>
            <person name="Steindorff A."/>
            <person name="Hensen N."/>
            <person name="Bonometti L."/>
            <person name="Westerberg I."/>
            <person name="Brannstrom I.O."/>
            <person name="Guillou S."/>
            <person name="Cros-Aarteil S."/>
            <person name="Calhoun S."/>
            <person name="Haridas S."/>
            <person name="Kuo A."/>
            <person name="Mondo S."/>
            <person name="Pangilinan J."/>
            <person name="Riley R."/>
            <person name="Labutti K."/>
            <person name="Andreopoulos B."/>
            <person name="Lipzen A."/>
            <person name="Chen C."/>
            <person name="Yanf M."/>
            <person name="Daum C."/>
            <person name="Ng V."/>
            <person name="Clum A."/>
            <person name="Ohm R."/>
            <person name="Martin F."/>
            <person name="Silar P."/>
            <person name="Natvig D."/>
            <person name="Lalanne C."/>
            <person name="Gautier V."/>
            <person name="Ament-Velasquez S.L."/>
            <person name="Kruys A."/>
            <person name="Hutchinson M.I."/>
            <person name="Powell A.J."/>
            <person name="Barry K."/>
            <person name="Miller A.N."/>
            <person name="Grigoriev I.V."/>
            <person name="Debuchy R."/>
            <person name="Gladieux P."/>
            <person name="Thoren M.H."/>
            <person name="Johannesson H."/>
        </authorList>
    </citation>
    <scope>NUCLEOTIDE SEQUENCE</scope>
    <source>
        <strain evidence="2">CBS 892.96</strain>
    </source>
</reference>
<sequence>MSLHLKAPKDPKRHTGMIPEHCSLQGTRRCDNQISMVIPIGPGTAKRRQAERDCKIVPGREEDVKPRIRVGFWHSASGPLLVSGGLAPGERQQEDFVELEQKMGVWKVVDGHGDFEKDGNGGRAATPGVGISCGGENGHGPIRKMAFERIHDAAINQCWGLTTVGGVDCKENWMQCQLRIEMADVISAFVPSPGFNVCAMVKDPRETRPGQSRATRQNNTGSKPWSSNLSIAIAPSESPGIKVSGGVFISLANYYQRDQNAYVQTTGAGSTNPPYNACRNIECKKNTFCENIYQEHDDEDARRCPLNTGEMHLHLCMSDGDLASSPLKFCREAVNISGRAARVSKRQDNKGKATMEELRKGWPSIHAALARSP</sequence>
<dbReference type="AlphaFoldDB" id="A0AAN7A672"/>
<name>A0AAN7A672_9PEZI</name>
<protein>
    <submittedName>
        <fullName evidence="2">Uncharacterized protein</fullName>
    </submittedName>
</protein>
<dbReference type="EMBL" id="MU866315">
    <property type="protein sequence ID" value="KAK4173857.1"/>
    <property type="molecule type" value="Genomic_DNA"/>
</dbReference>